<proteinExistence type="predicted"/>
<organism evidence="3 4">
    <name type="scientific">Bacillus xiapuensis</name>
    <dbReference type="NCBI Taxonomy" id="2014075"/>
    <lineage>
        <taxon>Bacteria</taxon>
        <taxon>Bacillati</taxon>
        <taxon>Bacillota</taxon>
        <taxon>Bacilli</taxon>
        <taxon>Bacillales</taxon>
        <taxon>Bacillaceae</taxon>
        <taxon>Bacillus</taxon>
    </lineage>
</organism>
<reference evidence="3 4" key="1">
    <citation type="submission" date="2023-03" db="EMBL/GenBank/DDBJ databases">
        <title>Bacillus Genome Sequencing.</title>
        <authorList>
            <person name="Dunlap C."/>
        </authorList>
    </citation>
    <scope>NUCLEOTIDE SEQUENCE [LARGE SCALE GENOMIC DNA]</scope>
    <source>
        <strain evidence="3 4">B-14544</strain>
    </source>
</reference>
<evidence type="ECO:0000313" key="4">
    <source>
        <dbReference type="Proteomes" id="UP001330749"/>
    </source>
</evidence>
<dbReference type="PROSITE" id="PS51167">
    <property type="entry name" value="CHORISMATE_MUT_1"/>
    <property type="match status" value="1"/>
</dbReference>
<keyword evidence="4" id="KW-1185">Reference proteome</keyword>
<dbReference type="PIRSF" id="PIRSF005965">
    <property type="entry name" value="Chor_mut_AroH"/>
    <property type="match status" value="1"/>
</dbReference>
<comment type="catalytic activity">
    <reaction evidence="2">
        <text>chorismate = prephenate</text>
        <dbReference type="Rhea" id="RHEA:13897"/>
        <dbReference type="ChEBI" id="CHEBI:29748"/>
        <dbReference type="ChEBI" id="CHEBI:29934"/>
        <dbReference type="EC" id="5.4.99.5"/>
    </reaction>
</comment>
<dbReference type="EMBL" id="JARMQG010000271">
    <property type="protein sequence ID" value="MED3564124.1"/>
    <property type="molecule type" value="Genomic_DNA"/>
</dbReference>
<dbReference type="PANTHER" id="PTHR21164">
    <property type="entry name" value="CHORISMATE MUTASE"/>
    <property type="match status" value="1"/>
</dbReference>
<dbReference type="PANTHER" id="PTHR21164:SF0">
    <property type="entry name" value="CHORISMATE MUTASE AROH"/>
    <property type="match status" value="1"/>
</dbReference>
<keyword evidence="2" id="KW-0057">Aromatic amino acid biosynthesis</keyword>
<dbReference type="SUPFAM" id="SSF55298">
    <property type="entry name" value="YjgF-like"/>
    <property type="match status" value="1"/>
</dbReference>
<evidence type="ECO:0000313" key="3">
    <source>
        <dbReference type="EMBL" id="MED3564124.1"/>
    </source>
</evidence>
<evidence type="ECO:0000256" key="1">
    <source>
        <dbReference type="NCBIfam" id="TIGR01796"/>
    </source>
</evidence>
<accession>A0ABU6NDM8</accession>
<keyword evidence="2 3" id="KW-0413">Isomerase</keyword>
<dbReference type="CDD" id="cd02185">
    <property type="entry name" value="AroH"/>
    <property type="match status" value="1"/>
</dbReference>
<dbReference type="NCBIfam" id="TIGR01796">
    <property type="entry name" value="CM_mono_aroH"/>
    <property type="match status" value="1"/>
</dbReference>
<comment type="caution">
    <text evidence="3">The sequence shown here is derived from an EMBL/GenBank/DDBJ whole genome shotgun (WGS) entry which is preliminary data.</text>
</comment>
<gene>
    <name evidence="3" type="primary">aroH</name>
    <name evidence="3" type="ORF">P4447_17015</name>
</gene>
<name>A0ABU6NDM8_9BACI</name>
<dbReference type="Gene3D" id="3.30.1330.40">
    <property type="entry name" value="RutC-like"/>
    <property type="match status" value="1"/>
</dbReference>
<dbReference type="InterPro" id="IPR008243">
    <property type="entry name" value="Chorismate_mutase_AroH"/>
</dbReference>
<keyword evidence="2" id="KW-0028">Amino-acid biosynthesis</keyword>
<evidence type="ECO:0000256" key="2">
    <source>
        <dbReference type="PROSITE-ProRule" id="PRU00514"/>
    </source>
</evidence>
<dbReference type="Pfam" id="PF07736">
    <property type="entry name" value="CM_1"/>
    <property type="match status" value="1"/>
</dbReference>
<protein>
    <recommendedName>
        <fullName evidence="1 2">chorismate mutase</fullName>
        <ecNumber evidence="1 2">5.4.99.5</ecNumber>
    </recommendedName>
</protein>
<dbReference type="EC" id="5.4.99.5" evidence="1 2"/>
<dbReference type="InterPro" id="IPR035959">
    <property type="entry name" value="RutC-like_sf"/>
</dbReference>
<dbReference type="Proteomes" id="UP001330749">
    <property type="component" value="Unassembled WGS sequence"/>
</dbReference>
<dbReference type="RefSeq" id="WP_327969244.1">
    <property type="nucleotide sequence ID" value="NZ_JARMQG010000271.1"/>
</dbReference>
<sequence>MIRGVRGAITVSGNTEDEIISATEELIKEIIDSNQIHPTSVASVFISTTEDLDATFPAKALRKFASWTYVPVMCMREVPVQNSLKNCVRIMMHVNTEKLQEEINHIYLRDAKVLRPDLGNTKDL</sequence>
<dbReference type="GO" id="GO:0004106">
    <property type="term" value="F:chorismate mutase activity"/>
    <property type="evidence" value="ECO:0007669"/>
    <property type="project" value="UniProtKB-EC"/>
</dbReference>